<keyword evidence="2" id="KW-0378">Hydrolase</keyword>
<evidence type="ECO:0000313" key="4">
    <source>
        <dbReference type="EMBL" id="GAG46832.1"/>
    </source>
</evidence>
<evidence type="ECO:0000256" key="2">
    <source>
        <dbReference type="ARBA" id="ARBA00022801"/>
    </source>
</evidence>
<reference evidence="4" key="1">
    <citation type="journal article" date="2014" name="Front. Microbiol.">
        <title>High frequency of phylogenetically diverse reductive dehalogenase-homologous genes in deep subseafloor sedimentary metagenomes.</title>
        <authorList>
            <person name="Kawai M."/>
            <person name="Futagami T."/>
            <person name="Toyoda A."/>
            <person name="Takaki Y."/>
            <person name="Nishi S."/>
            <person name="Hori S."/>
            <person name="Arai W."/>
            <person name="Tsubouchi T."/>
            <person name="Morono Y."/>
            <person name="Uchiyama I."/>
            <person name="Ito T."/>
            <person name="Fujiyama A."/>
            <person name="Inagaki F."/>
            <person name="Takami H."/>
        </authorList>
    </citation>
    <scope>NUCLEOTIDE SEQUENCE</scope>
    <source>
        <strain evidence="4">Expedition CK06-06</strain>
    </source>
</reference>
<dbReference type="SUPFAM" id="SSF53649">
    <property type="entry name" value="Alkaline phosphatase-like"/>
    <property type="match status" value="1"/>
</dbReference>
<dbReference type="EMBL" id="BARS01054229">
    <property type="protein sequence ID" value="GAG46832.1"/>
    <property type="molecule type" value="Genomic_DNA"/>
</dbReference>
<feature type="domain" description="Sulfatase N-terminal" evidence="3">
    <location>
        <begin position="19"/>
        <end position="180"/>
    </location>
</feature>
<gene>
    <name evidence="4" type="ORF">S01H1_80320</name>
</gene>
<dbReference type="GO" id="GO:0004065">
    <property type="term" value="F:arylsulfatase activity"/>
    <property type="evidence" value="ECO:0007669"/>
    <property type="project" value="TreeGrafter"/>
</dbReference>
<comment type="similarity">
    <text evidence="1">Belongs to the sulfatase family.</text>
</comment>
<dbReference type="InterPro" id="IPR050738">
    <property type="entry name" value="Sulfatase"/>
</dbReference>
<sequence>LWRNTEKVEFAGNSPENRKVYSHDLMTKEALGFVRRAAEGSKPFFLYAAYTIPHGKLHPPDDKPYGDKPWSQAEKNYAAMVTRMDRDVGRLLALLKELGIDEHTVVFFCSDNGWTPSYCGAKSEFKSGGPLRGNKGNLYEGGIRVPMLVRWPGRITPGAVSDQVWAFWDFLPTAADIAGADPPVGIDGLSMLPAILGREQRQQHEFLYWEFRTGGFQQAV</sequence>
<dbReference type="InterPro" id="IPR017850">
    <property type="entry name" value="Alkaline_phosphatase_core_sf"/>
</dbReference>
<evidence type="ECO:0000259" key="3">
    <source>
        <dbReference type="Pfam" id="PF00884"/>
    </source>
</evidence>
<dbReference type="Gene3D" id="3.40.720.10">
    <property type="entry name" value="Alkaline Phosphatase, subunit A"/>
    <property type="match status" value="1"/>
</dbReference>
<dbReference type="PANTHER" id="PTHR42693:SF53">
    <property type="entry name" value="ENDO-4-O-SULFATASE"/>
    <property type="match status" value="1"/>
</dbReference>
<organism evidence="4">
    <name type="scientific">marine sediment metagenome</name>
    <dbReference type="NCBI Taxonomy" id="412755"/>
    <lineage>
        <taxon>unclassified sequences</taxon>
        <taxon>metagenomes</taxon>
        <taxon>ecological metagenomes</taxon>
    </lineage>
</organism>
<feature type="non-terminal residue" evidence="4">
    <location>
        <position position="1"/>
    </location>
</feature>
<protein>
    <recommendedName>
        <fullName evidence="3">Sulfatase N-terminal domain-containing protein</fullName>
    </recommendedName>
</protein>
<dbReference type="InterPro" id="IPR000917">
    <property type="entry name" value="Sulfatase_N"/>
</dbReference>
<accession>X0YI12</accession>
<dbReference type="Pfam" id="PF00884">
    <property type="entry name" value="Sulfatase"/>
    <property type="match status" value="1"/>
</dbReference>
<feature type="non-terminal residue" evidence="4">
    <location>
        <position position="220"/>
    </location>
</feature>
<evidence type="ECO:0000256" key="1">
    <source>
        <dbReference type="ARBA" id="ARBA00008779"/>
    </source>
</evidence>
<name>X0YI12_9ZZZZ</name>
<comment type="caution">
    <text evidence="4">The sequence shown here is derived from an EMBL/GenBank/DDBJ whole genome shotgun (WGS) entry which is preliminary data.</text>
</comment>
<dbReference type="PANTHER" id="PTHR42693">
    <property type="entry name" value="ARYLSULFATASE FAMILY MEMBER"/>
    <property type="match status" value="1"/>
</dbReference>
<dbReference type="AlphaFoldDB" id="X0YI12"/>
<proteinExistence type="inferred from homology"/>